<protein>
    <submittedName>
        <fullName evidence="9">TRIC cation channel family protein</fullName>
    </submittedName>
</protein>
<evidence type="ECO:0000256" key="6">
    <source>
        <dbReference type="ARBA" id="ARBA00023136"/>
    </source>
</evidence>
<keyword evidence="3" id="KW-1003">Cell membrane</keyword>
<accession>A0A938XC16</accession>
<comment type="subcellular location">
    <subcellularLocation>
        <location evidence="1">Cell membrane</location>
        <topology evidence="1">Multi-pass membrane protein</topology>
    </subcellularLocation>
</comment>
<feature type="transmembrane region" description="Helical" evidence="7">
    <location>
        <begin position="67"/>
        <end position="86"/>
    </location>
</feature>
<evidence type="ECO:0000313" key="10">
    <source>
        <dbReference type="Proteomes" id="UP000705508"/>
    </source>
</evidence>
<feature type="domain" description="Glycine transporter" evidence="8">
    <location>
        <begin position="10"/>
        <end position="82"/>
    </location>
</feature>
<gene>
    <name evidence="9" type="ORF">H6A20_05380</name>
</gene>
<evidence type="ECO:0000256" key="4">
    <source>
        <dbReference type="ARBA" id="ARBA00022692"/>
    </source>
</evidence>
<organism evidence="9 10">
    <name type="scientific">Mordavella massiliensis</name>
    <dbReference type="NCBI Taxonomy" id="1871024"/>
    <lineage>
        <taxon>Bacteria</taxon>
        <taxon>Bacillati</taxon>
        <taxon>Bacillota</taxon>
        <taxon>Clostridia</taxon>
        <taxon>Eubacteriales</taxon>
        <taxon>Clostridiaceae</taxon>
        <taxon>Mordavella</taxon>
    </lineage>
</organism>
<evidence type="ECO:0000259" key="8">
    <source>
        <dbReference type="Pfam" id="PF03458"/>
    </source>
</evidence>
<comment type="caution">
    <text evidence="9">The sequence shown here is derived from an EMBL/GenBank/DDBJ whole genome shotgun (WGS) entry which is preliminary data.</text>
</comment>
<comment type="similarity">
    <text evidence="2">Belongs to the UPF0126 family.</text>
</comment>
<dbReference type="PANTHER" id="PTHR30506">
    <property type="entry name" value="INNER MEMBRANE PROTEIN"/>
    <property type="match status" value="1"/>
</dbReference>
<evidence type="ECO:0000313" key="9">
    <source>
        <dbReference type="EMBL" id="MBM6948095.1"/>
    </source>
</evidence>
<evidence type="ECO:0000256" key="2">
    <source>
        <dbReference type="ARBA" id="ARBA00008193"/>
    </source>
</evidence>
<feature type="domain" description="Glycine transporter" evidence="8">
    <location>
        <begin position="105"/>
        <end position="179"/>
    </location>
</feature>
<evidence type="ECO:0000256" key="7">
    <source>
        <dbReference type="SAM" id="Phobius"/>
    </source>
</evidence>
<name>A0A938XC16_9CLOT</name>
<evidence type="ECO:0000256" key="5">
    <source>
        <dbReference type="ARBA" id="ARBA00022989"/>
    </source>
</evidence>
<feature type="transmembrane region" description="Helical" evidence="7">
    <location>
        <begin position="98"/>
        <end position="121"/>
    </location>
</feature>
<dbReference type="Proteomes" id="UP000705508">
    <property type="component" value="Unassembled WGS sequence"/>
</dbReference>
<keyword evidence="5 7" id="KW-1133">Transmembrane helix</keyword>
<keyword evidence="4 7" id="KW-0812">Transmembrane</keyword>
<feature type="transmembrane region" description="Helical" evidence="7">
    <location>
        <begin position="6"/>
        <end position="27"/>
    </location>
</feature>
<dbReference type="InterPro" id="IPR005115">
    <property type="entry name" value="Gly_transporter"/>
</dbReference>
<dbReference type="GO" id="GO:0005886">
    <property type="term" value="C:plasma membrane"/>
    <property type="evidence" value="ECO:0007669"/>
    <property type="project" value="UniProtKB-SubCell"/>
</dbReference>
<feature type="transmembrane region" description="Helical" evidence="7">
    <location>
        <begin position="160"/>
        <end position="180"/>
    </location>
</feature>
<dbReference type="PANTHER" id="PTHR30506:SF3">
    <property type="entry name" value="UPF0126 INNER MEMBRANE PROTEIN YADS-RELATED"/>
    <property type="match status" value="1"/>
</dbReference>
<dbReference type="Pfam" id="PF03458">
    <property type="entry name" value="Gly_transporter"/>
    <property type="match status" value="2"/>
</dbReference>
<reference evidence="9" key="1">
    <citation type="submission" date="2020-08" db="EMBL/GenBank/DDBJ databases">
        <authorList>
            <person name="Cejkova D."/>
            <person name="Kubasova T."/>
            <person name="Jahodarova E."/>
            <person name="Rychlik I."/>
        </authorList>
    </citation>
    <scope>NUCLEOTIDE SEQUENCE</scope>
    <source>
        <strain evidence="9">An582</strain>
    </source>
</reference>
<feature type="transmembrane region" description="Helical" evidence="7">
    <location>
        <begin position="127"/>
        <end position="148"/>
    </location>
</feature>
<evidence type="ECO:0000256" key="1">
    <source>
        <dbReference type="ARBA" id="ARBA00004651"/>
    </source>
</evidence>
<dbReference type="EMBL" id="JACJKS010000005">
    <property type="protein sequence ID" value="MBM6948095.1"/>
    <property type="molecule type" value="Genomic_DNA"/>
</dbReference>
<feature type="transmembrane region" description="Helical" evidence="7">
    <location>
        <begin position="34"/>
        <end position="55"/>
    </location>
</feature>
<proteinExistence type="inferred from homology"/>
<sequence>MSVQDSVVFALEIIGTVAFAASGALVGIRKSMDIFGVCVLGVITAVGGGAIRDVVMGVIPPNVFRDPVYALLAVAVSCLVFAAMCFRRRLSDERLGRLYETAMLLMDAVGLGIFTVVGVNAGIQQGYGGNAFLLIFTGTVTGVGGGLLRDVMAGVPPYIFVRHIYACASIAGAVLCTALGRVTGMTAAMFAGAAVVVLIRCLAARYRWNLPRIRVEESGADRG</sequence>
<keyword evidence="6 7" id="KW-0472">Membrane</keyword>
<reference evidence="9" key="2">
    <citation type="journal article" date="2021" name="Sci. Rep.">
        <title>The distribution of antibiotic resistance genes in chicken gut microbiota commensals.</title>
        <authorList>
            <person name="Juricova H."/>
            <person name="Matiasovicova J."/>
            <person name="Kubasova T."/>
            <person name="Cejkova D."/>
            <person name="Rychlik I."/>
        </authorList>
    </citation>
    <scope>NUCLEOTIDE SEQUENCE</scope>
    <source>
        <strain evidence="9">An582</strain>
    </source>
</reference>
<dbReference type="AlphaFoldDB" id="A0A938XC16"/>
<feature type="transmembrane region" description="Helical" evidence="7">
    <location>
        <begin position="186"/>
        <end position="204"/>
    </location>
</feature>
<evidence type="ECO:0000256" key="3">
    <source>
        <dbReference type="ARBA" id="ARBA00022475"/>
    </source>
</evidence>